<dbReference type="InterPro" id="IPR003593">
    <property type="entry name" value="AAA+_ATPase"/>
</dbReference>
<dbReference type="SMART" id="SM00382">
    <property type="entry name" value="AAA"/>
    <property type="match status" value="1"/>
</dbReference>
<evidence type="ECO:0000256" key="5">
    <source>
        <dbReference type="SAM" id="MobiDB-lite"/>
    </source>
</evidence>
<keyword evidence="2" id="KW-0813">Transport</keyword>
<dbReference type="InterPro" id="IPR050319">
    <property type="entry name" value="ABC_transp_ATP-bind"/>
</dbReference>
<feature type="domain" description="ABC transporter" evidence="6">
    <location>
        <begin position="20"/>
        <end position="270"/>
    </location>
</feature>
<organism evidence="7 8">
    <name type="scientific">Streptosporangium album</name>
    <dbReference type="NCBI Taxonomy" id="47479"/>
    <lineage>
        <taxon>Bacteria</taxon>
        <taxon>Bacillati</taxon>
        <taxon>Actinomycetota</taxon>
        <taxon>Actinomycetes</taxon>
        <taxon>Streptosporangiales</taxon>
        <taxon>Streptosporangiaceae</taxon>
        <taxon>Streptosporangium</taxon>
    </lineage>
</organism>
<evidence type="ECO:0000313" key="8">
    <source>
        <dbReference type="Proteomes" id="UP000534286"/>
    </source>
</evidence>
<dbReference type="NCBIfam" id="TIGR01727">
    <property type="entry name" value="oligo_HPY"/>
    <property type="match status" value="1"/>
</dbReference>
<dbReference type="AlphaFoldDB" id="A0A7W7RW41"/>
<proteinExistence type="inferred from homology"/>
<dbReference type="SUPFAM" id="SSF52540">
    <property type="entry name" value="P-loop containing nucleoside triphosphate hydrolases"/>
    <property type="match status" value="1"/>
</dbReference>
<dbReference type="GO" id="GO:0055085">
    <property type="term" value="P:transmembrane transport"/>
    <property type="evidence" value="ECO:0007669"/>
    <property type="project" value="UniProtKB-ARBA"/>
</dbReference>
<accession>A0A7W7RW41</accession>
<dbReference type="CDD" id="cd03257">
    <property type="entry name" value="ABC_NikE_OppD_transporters"/>
    <property type="match status" value="1"/>
</dbReference>
<keyword evidence="4 7" id="KW-0067">ATP-binding</keyword>
<feature type="region of interest" description="Disordered" evidence="5">
    <location>
        <begin position="327"/>
        <end position="358"/>
    </location>
</feature>
<dbReference type="Pfam" id="PF00005">
    <property type="entry name" value="ABC_tran"/>
    <property type="match status" value="1"/>
</dbReference>
<dbReference type="GO" id="GO:0015833">
    <property type="term" value="P:peptide transport"/>
    <property type="evidence" value="ECO:0007669"/>
    <property type="project" value="InterPro"/>
</dbReference>
<dbReference type="PROSITE" id="PS00211">
    <property type="entry name" value="ABC_TRANSPORTER_1"/>
    <property type="match status" value="1"/>
</dbReference>
<evidence type="ECO:0000256" key="2">
    <source>
        <dbReference type="ARBA" id="ARBA00022448"/>
    </source>
</evidence>
<dbReference type="FunFam" id="3.40.50.300:FF:000016">
    <property type="entry name" value="Oligopeptide ABC transporter ATP-binding component"/>
    <property type="match status" value="1"/>
</dbReference>
<evidence type="ECO:0000259" key="6">
    <source>
        <dbReference type="PROSITE" id="PS50893"/>
    </source>
</evidence>
<comment type="similarity">
    <text evidence="1">Belongs to the ABC transporter superfamily.</text>
</comment>
<dbReference type="InterPro" id="IPR017871">
    <property type="entry name" value="ABC_transporter-like_CS"/>
</dbReference>
<dbReference type="Gene3D" id="3.40.50.300">
    <property type="entry name" value="P-loop containing nucleotide triphosphate hydrolases"/>
    <property type="match status" value="1"/>
</dbReference>
<keyword evidence="3" id="KW-0547">Nucleotide-binding</keyword>
<name>A0A7W7RW41_9ACTN</name>
<comment type="caution">
    <text evidence="7">The sequence shown here is derived from an EMBL/GenBank/DDBJ whole genome shotgun (WGS) entry which is preliminary data.</text>
</comment>
<dbReference type="GO" id="GO:0016887">
    <property type="term" value="F:ATP hydrolysis activity"/>
    <property type="evidence" value="ECO:0007669"/>
    <property type="project" value="InterPro"/>
</dbReference>
<dbReference type="InterPro" id="IPR003439">
    <property type="entry name" value="ABC_transporter-like_ATP-bd"/>
</dbReference>
<dbReference type="EMBL" id="JACHJU010000001">
    <property type="protein sequence ID" value="MBB4938663.1"/>
    <property type="molecule type" value="Genomic_DNA"/>
</dbReference>
<sequence length="358" mass="39541">MSTPALAESETRAGDGTPLLELTDLVTGYRLRRGIGRSGGEIRAVAGVSLTVRAGETVGLVGESGCGKSTIARTIVGLVRPSGGRVLFEGRDLRTLPAREMRRLRQDIQLIFQDPYASLNPRMTVAALLKEAWRIHPGLVPREQWDDEVRSLLSRVGLRPEHAGRYPHQFSGGQRQRISIARALAVRPRLIICDEAVSALDVSVRAQILNLLRDLQRDLGVAYLFISHDLGVVRHICDRVAVMYLGKVVELGSKESVYRHPSHPYTQALMSAAPSLDDWRDEERHEIVLQGDVPSPLAPPSGCRFRTRCWRAQDRCRDEEPALLDRGTGHPVACHFPEAAPSPTTAADDTDPSRPKKE</sequence>
<dbReference type="PANTHER" id="PTHR43776">
    <property type="entry name" value="TRANSPORT ATP-BINDING PROTEIN"/>
    <property type="match status" value="1"/>
</dbReference>
<dbReference type="RefSeq" id="WP_312882345.1">
    <property type="nucleotide sequence ID" value="NZ_BAABEK010000049.1"/>
</dbReference>
<dbReference type="PANTHER" id="PTHR43776:SF7">
    <property type="entry name" value="D,D-DIPEPTIDE TRANSPORT ATP-BINDING PROTEIN DDPF-RELATED"/>
    <property type="match status" value="1"/>
</dbReference>
<evidence type="ECO:0000256" key="4">
    <source>
        <dbReference type="ARBA" id="ARBA00022840"/>
    </source>
</evidence>
<keyword evidence="8" id="KW-1185">Reference proteome</keyword>
<dbReference type="Pfam" id="PF08352">
    <property type="entry name" value="oligo_HPY"/>
    <property type="match status" value="1"/>
</dbReference>
<reference evidence="7 8" key="1">
    <citation type="submission" date="2020-08" db="EMBL/GenBank/DDBJ databases">
        <title>Sequencing the genomes of 1000 actinobacteria strains.</title>
        <authorList>
            <person name="Klenk H.-P."/>
        </authorList>
    </citation>
    <scope>NUCLEOTIDE SEQUENCE [LARGE SCALE GENOMIC DNA]</scope>
    <source>
        <strain evidence="7 8">DSM 43023</strain>
    </source>
</reference>
<dbReference type="PROSITE" id="PS50893">
    <property type="entry name" value="ABC_TRANSPORTER_2"/>
    <property type="match status" value="1"/>
</dbReference>
<dbReference type="Proteomes" id="UP000534286">
    <property type="component" value="Unassembled WGS sequence"/>
</dbReference>
<evidence type="ECO:0000256" key="3">
    <source>
        <dbReference type="ARBA" id="ARBA00022741"/>
    </source>
</evidence>
<dbReference type="GO" id="GO:0005524">
    <property type="term" value="F:ATP binding"/>
    <property type="evidence" value="ECO:0007669"/>
    <property type="project" value="UniProtKB-KW"/>
</dbReference>
<evidence type="ECO:0000256" key="1">
    <source>
        <dbReference type="ARBA" id="ARBA00005417"/>
    </source>
</evidence>
<evidence type="ECO:0000313" key="7">
    <source>
        <dbReference type="EMBL" id="MBB4938663.1"/>
    </source>
</evidence>
<dbReference type="InterPro" id="IPR013563">
    <property type="entry name" value="Oligopep_ABC_C"/>
</dbReference>
<dbReference type="InterPro" id="IPR027417">
    <property type="entry name" value="P-loop_NTPase"/>
</dbReference>
<dbReference type="NCBIfam" id="NF008453">
    <property type="entry name" value="PRK11308.1"/>
    <property type="match status" value="1"/>
</dbReference>
<gene>
    <name evidence="7" type="ORF">FHR32_002968</name>
</gene>
<protein>
    <submittedName>
        <fullName evidence="7">Peptide/nickel transport system ATP-binding protein/oligopeptide transport system ATP-binding protein</fullName>
    </submittedName>
</protein>